<sequence>MTAHSDTNTILLFHNTMRITDGHLESFRDAVVRAVEFVRQHGPQLLVETFVDTERMLAHSFQLYRDSDAVRTHWKLADPYIREVMEHCRVERFDVFGEPDAEVAESLRSGIGRECPVTFHPRVTGFVRFATESRA</sequence>
<name>H5XHS1_9PSEU</name>
<dbReference type="RefSeq" id="WP_005458750.1">
    <property type="nucleotide sequence ID" value="NZ_CM001440.1"/>
</dbReference>
<dbReference type="OrthoDB" id="8420274at2"/>
<accession>H5XHS1</accession>
<evidence type="ECO:0008006" key="3">
    <source>
        <dbReference type="Google" id="ProtNLM"/>
    </source>
</evidence>
<gene>
    <name evidence="1" type="ORF">SaccyDRAFT_3956</name>
</gene>
<dbReference type="HOGENOM" id="CLU_2025193_0_0_11"/>
<keyword evidence="2" id="KW-1185">Reference proteome</keyword>
<dbReference type="EMBL" id="CM001440">
    <property type="protein sequence ID" value="EHR62780.1"/>
    <property type="molecule type" value="Genomic_DNA"/>
</dbReference>
<organism evidence="1 2">
    <name type="scientific">Saccharomonospora cyanea NA-134</name>
    <dbReference type="NCBI Taxonomy" id="882082"/>
    <lineage>
        <taxon>Bacteria</taxon>
        <taxon>Bacillati</taxon>
        <taxon>Actinomycetota</taxon>
        <taxon>Actinomycetes</taxon>
        <taxon>Pseudonocardiales</taxon>
        <taxon>Pseudonocardiaceae</taxon>
        <taxon>Saccharomonospora</taxon>
    </lineage>
</organism>
<dbReference type="eggNOG" id="ENOG5032VKH">
    <property type="taxonomic scope" value="Bacteria"/>
</dbReference>
<evidence type="ECO:0000313" key="2">
    <source>
        <dbReference type="Proteomes" id="UP000002791"/>
    </source>
</evidence>
<evidence type="ECO:0000313" key="1">
    <source>
        <dbReference type="EMBL" id="EHR62780.1"/>
    </source>
</evidence>
<reference evidence="1 2" key="1">
    <citation type="submission" date="2011-11" db="EMBL/GenBank/DDBJ databases">
        <title>The Noncontiguous Finished sequence of Saccharomonospora cyanea NA-134.</title>
        <authorList>
            <consortium name="US DOE Joint Genome Institute"/>
            <person name="Lucas S."/>
            <person name="Han J."/>
            <person name="Lapidus A."/>
            <person name="Cheng J.-F."/>
            <person name="Goodwin L."/>
            <person name="Pitluck S."/>
            <person name="Peters L."/>
            <person name="Ovchinnikova G."/>
            <person name="Lu M."/>
            <person name="Detter J.C."/>
            <person name="Han C."/>
            <person name="Tapia R."/>
            <person name="Land M."/>
            <person name="Hauser L."/>
            <person name="Kyrpides N."/>
            <person name="Ivanova N."/>
            <person name="Pagani I."/>
            <person name="Brambilla E.-M."/>
            <person name="Klenk H.-P."/>
            <person name="Woyke T."/>
        </authorList>
    </citation>
    <scope>NUCLEOTIDE SEQUENCE [LARGE SCALE GENOMIC DNA]</scope>
    <source>
        <strain evidence="1 2">NA-134</strain>
    </source>
</reference>
<dbReference type="AlphaFoldDB" id="H5XHS1"/>
<proteinExistence type="predicted"/>
<protein>
    <recommendedName>
        <fullName evidence="3">ABM domain-containing protein</fullName>
    </recommendedName>
</protein>
<dbReference type="Proteomes" id="UP000002791">
    <property type="component" value="Chromosome"/>
</dbReference>
<dbReference type="STRING" id="882082.SaccyDRAFT_3956"/>